<dbReference type="EMBL" id="AFYH01182295">
    <property type="status" value="NOT_ANNOTATED_CDS"/>
    <property type="molecule type" value="Genomic_DNA"/>
</dbReference>
<dbReference type="Proteomes" id="UP000008672">
    <property type="component" value="Unassembled WGS sequence"/>
</dbReference>
<dbReference type="FunCoup" id="H3AAR6">
    <property type="interactions" value="246"/>
</dbReference>
<accession>H3AAR6</accession>
<dbReference type="GO" id="GO:0018872">
    <property type="term" value="P:arsonoacetate metabolic process"/>
    <property type="evidence" value="ECO:0007669"/>
    <property type="project" value="TreeGrafter"/>
</dbReference>
<keyword evidence="11" id="KW-1185">Reference proteome</keyword>
<dbReference type="EMBL" id="AFYH01182298">
    <property type="status" value="NOT_ANNOTATED_CDS"/>
    <property type="molecule type" value="Genomic_DNA"/>
</dbReference>
<evidence type="ECO:0000256" key="1">
    <source>
        <dbReference type="ARBA" id="ARBA00022679"/>
    </source>
</evidence>
<dbReference type="EMBL" id="AFYH01182297">
    <property type="status" value="NOT_ANNOTATED_CDS"/>
    <property type="molecule type" value="Genomic_DNA"/>
</dbReference>
<protein>
    <recommendedName>
        <fullName evidence="5">Arsenite methyltransferase</fullName>
        <ecNumber evidence="4">2.1.1.137</ecNumber>
    </recommendedName>
</protein>
<evidence type="ECO:0000256" key="5">
    <source>
        <dbReference type="ARBA" id="ARBA00034545"/>
    </source>
</evidence>
<dbReference type="HOGENOM" id="CLU_052868_0_0_1"/>
<organism evidence="10 11">
    <name type="scientific">Latimeria chalumnae</name>
    <name type="common">Coelacanth</name>
    <dbReference type="NCBI Taxonomy" id="7897"/>
    <lineage>
        <taxon>Eukaryota</taxon>
        <taxon>Metazoa</taxon>
        <taxon>Chordata</taxon>
        <taxon>Craniata</taxon>
        <taxon>Vertebrata</taxon>
        <taxon>Euteleostomi</taxon>
        <taxon>Coelacanthiformes</taxon>
        <taxon>Coelacanthidae</taxon>
        <taxon>Latimeria</taxon>
    </lineage>
</organism>
<dbReference type="InParanoid" id="H3AAR6"/>
<dbReference type="Pfam" id="PF13847">
    <property type="entry name" value="Methyltransf_31"/>
    <property type="match status" value="1"/>
</dbReference>
<dbReference type="EMBL" id="AFYH01182291">
    <property type="status" value="NOT_ANNOTATED_CDS"/>
    <property type="molecule type" value="Genomic_DNA"/>
</dbReference>
<dbReference type="GO" id="GO:0009404">
    <property type="term" value="P:toxin metabolic process"/>
    <property type="evidence" value="ECO:0007669"/>
    <property type="project" value="TreeGrafter"/>
</dbReference>
<dbReference type="GeneTree" id="ENSGT00390000001742"/>
<evidence type="ECO:0000256" key="4">
    <source>
        <dbReference type="ARBA" id="ARBA00034521"/>
    </source>
</evidence>
<name>H3AAR6_LATCH</name>
<dbReference type="Bgee" id="ENSLACG00000005976">
    <property type="expression patterns" value="Expressed in muscle tissue and 6 other cell types or tissues"/>
</dbReference>
<evidence type="ECO:0000313" key="10">
    <source>
        <dbReference type="Ensembl" id="ENSLACP00000006737.1"/>
    </source>
</evidence>
<dbReference type="Ensembl" id="ENSLACT00000006791.1">
    <property type="protein sequence ID" value="ENSLACP00000006737.1"/>
    <property type="gene ID" value="ENSLACG00000005976.1"/>
</dbReference>
<evidence type="ECO:0000256" key="3">
    <source>
        <dbReference type="ARBA" id="ARBA00034487"/>
    </source>
</evidence>
<keyword evidence="1" id="KW-0808">Transferase</keyword>
<dbReference type="PANTHER" id="PTHR43675">
    <property type="entry name" value="ARSENITE METHYLTRANSFERASE"/>
    <property type="match status" value="1"/>
</dbReference>
<comment type="catalytic activity">
    <reaction evidence="7">
        <text>arsenic triglutathione + 2 [thioredoxin]-dithiol + 2 S-adenosyl-L-methionine + H2O = dimethylarsinous acid + 2 [thioredoxin]-disulfide + 3 glutathione + 2 S-adenosyl-L-homocysteine + 2 H(+)</text>
        <dbReference type="Rhea" id="RHEA:69464"/>
        <dbReference type="Rhea" id="RHEA-COMP:10698"/>
        <dbReference type="Rhea" id="RHEA-COMP:10700"/>
        <dbReference type="ChEBI" id="CHEBI:15377"/>
        <dbReference type="ChEBI" id="CHEBI:15378"/>
        <dbReference type="ChEBI" id="CHEBI:23808"/>
        <dbReference type="ChEBI" id="CHEBI:29950"/>
        <dbReference type="ChEBI" id="CHEBI:50058"/>
        <dbReference type="ChEBI" id="CHEBI:57856"/>
        <dbReference type="ChEBI" id="CHEBI:57925"/>
        <dbReference type="ChEBI" id="CHEBI:59789"/>
        <dbReference type="ChEBI" id="CHEBI:183640"/>
        <dbReference type="EC" id="2.1.1.137"/>
    </reaction>
</comment>
<keyword evidence="2" id="KW-0949">S-adenosyl-L-methionine</keyword>
<evidence type="ECO:0000256" key="7">
    <source>
        <dbReference type="ARBA" id="ARBA00047943"/>
    </source>
</evidence>
<sequence length="407" mass="45186">FFSLSASGSCCCEGQKILDNVKEYYGKRLQSSEDLKSSACTTPSKPIPRHIRESLKEVHQEVISRYYGCGLVVPEHLESCSILDLGSGSGRDCYVLSKLVGENGHITGVDMTEEQQLEVARKYIDYHTQKFGYKKPNVRFLYGYIEKLSEVGLKDSSFDIIISNCVVNLSYTSWDFLQGGGVVVSDGGEMYFSDVYANLNLPQELRDHSVLWGECLSGALWWKELLRIAQEVGFSTPRLVTAGPISVNNKDLLEVIGDYKFVSATYRLFKIPPDCPRTKCEVIYSGSIRGFEKQLEFDANCTFQAGEVVEVDEETAAILKNSRFADKFMIRPVGASETAAAPPRGQCCSGQSKSSEKVPMVASGTGKLWKAAGLTVESDNALLTLDSTRETKKRLSRHFKCNNKKKV</sequence>
<reference evidence="10" key="3">
    <citation type="submission" date="2025-09" db="UniProtKB">
        <authorList>
            <consortium name="Ensembl"/>
        </authorList>
    </citation>
    <scope>IDENTIFICATION</scope>
</reference>
<dbReference type="EMBL" id="AFYH01182299">
    <property type="status" value="NOT_ANNOTATED_CDS"/>
    <property type="molecule type" value="Genomic_DNA"/>
</dbReference>
<reference evidence="10" key="2">
    <citation type="submission" date="2025-08" db="UniProtKB">
        <authorList>
            <consortium name="Ensembl"/>
        </authorList>
    </citation>
    <scope>IDENTIFICATION</scope>
</reference>
<dbReference type="EMBL" id="AFYH01182300">
    <property type="status" value="NOT_ANNOTATED_CDS"/>
    <property type="molecule type" value="Genomic_DNA"/>
</dbReference>
<dbReference type="Gene3D" id="3.40.5.100">
    <property type="match status" value="1"/>
</dbReference>
<dbReference type="eggNOG" id="ENOG502QQD6">
    <property type="taxonomic scope" value="Eukaryota"/>
</dbReference>
<evidence type="ECO:0000259" key="9">
    <source>
        <dbReference type="Pfam" id="PF13847"/>
    </source>
</evidence>
<dbReference type="InterPro" id="IPR025714">
    <property type="entry name" value="Methyltranfer_dom"/>
</dbReference>
<proteinExistence type="inferred from homology"/>
<dbReference type="EMBL" id="AFYH01182292">
    <property type="status" value="NOT_ANNOTATED_CDS"/>
    <property type="molecule type" value="Genomic_DNA"/>
</dbReference>
<gene>
    <name evidence="10" type="primary">LOC102345342</name>
</gene>
<dbReference type="EMBL" id="AFYH01182294">
    <property type="status" value="NOT_ANNOTATED_CDS"/>
    <property type="molecule type" value="Genomic_DNA"/>
</dbReference>
<feature type="domain" description="Methyltransferase" evidence="9">
    <location>
        <begin position="79"/>
        <end position="233"/>
    </location>
</feature>
<evidence type="ECO:0000313" key="11">
    <source>
        <dbReference type="Proteomes" id="UP000008672"/>
    </source>
</evidence>
<comment type="catalytic activity">
    <reaction evidence="8">
        <text>arsenic triglutathione + 3 [thioredoxin]-dithiol + 3 S-adenosyl-L-methionine = trimethylarsine + 3 [thioredoxin]-disulfide + 3 glutathione + 3 S-adenosyl-L-homocysteine + 3 H(+)</text>
        <dbReference type="Rhea" id="RHEA:69432"/>
        <dbReference type="Rhea" id="RHEA-COMP:10698"/>
        <dbReference type="Rhea" id="RHEA-COMP:10700"/>
        <dbReference type="ChEBI" id="CHEBI:15378"/>
        <dbReference type="ChEBI" id="CHEBI:27130"/>
        <dbReference type="ChEBI" id="CHEBI:29950"/>
        <dbReference type="ChEBI" id="CHEBI:50058"/>
        <dbReference type="ChEBI" id="CHEBI:57856"/>
        <dbReference type="ChEBI" id="CHEBI:57925"/>
        <dbReference type="ChEBI" id="CHEBI:59789"/>
        <dbReference type="ChEBI" id="CHEBI:183640"/>
        <dbReference type="EC" id="2.1.1.137"/>
    </reaction>
</comment>
<dbReference type="InterPro" id="IPR026669">
    <property type="entry name" value="Arsenite_MeTrfase-like"/>
</dbReference>
<dbReference type="CDD" id="cd02440">
    <property type="entry name" value="AdoMet_MTases"/>
    <property type="match status" value="1"/>
</dbReference>
<dbReference type="SUPFAM" id="SSF53335">
    <property type="entry name" value="S-adenosyl-L-methionine-dependent methyltransferases"/>
    <property type="match status" value="1"/>
</dbReference>
<dbReference type="GO" id="GO:0030791">
    <property type="term" value="F:arsenite methyltransferase activity"/>
    <property type="evidence" value="ECO:0007669"/>
    <property type="project" value="UniProtKB-EC"/>
</dbReference>
<dbReference type="STRING" id="7897.ENSLACP00000006737"/>
<evidence type="ECO:0000256" key="8">
    <source>
        <dbReference type="ARBA" id="ARBA00048428"/>
    </source>
</evidence>
<evidence type="ECO:0000256" key="6">
    <source>
        <dbReference type="ARBA" id="ARBA00047941"/>
    </source>
</evidence>
<dbReference type="InterPro" id="IPR029063">
    <property type="entry name" value="SAM-dependent_MTases_sf"/>
</dbReference>
<evidence type="ECO:0000256" key="2">
    <source>
        <dbReference type="ARBA" id="ARBA00022691"/>
    </source>
</evidence>
<dbReference type="PANTHER" id="PTHR43675:SF8">
    <property type="entry name" value="ARSENITE METHYLTRANSFERASE"/>
    <property type="match status" value="1"/>
</dbReference>
<comment type="catalytic activity">
    <reaction evidence="6">
        <text>arsenic triglutathione + [thioredoxin]-dithiol + S-adenosyl-L-methionine + 2 H2O = methylarsonous acid + [thioredoxin]-disulfide + 3 glutathione + S-adenosyl-L-homocysteine + H(+)</text>
        <dbReference type="Rhea" id="RHEA:69460"/>
        <dbReference type="Rhea" id="RHEA-COMP:10698"/>
        <dbReference type="Rhea" id="RHEA-COMP:10700"/>
        <dbReference type="ChEBI" id="CHEBI:15377"/>
        <dbReference type="ChEBI" id="CHEBI:15378"/>
        <dbReference type="ChEBI" id="CHEBI:17826"/>
        <dbReference type="ChEBI" id="CHEBI:29950"/>
        <dbReference type="ChEBI" id="CHEBI:50058"/>
        <dbReference type="ChEBI" id="CHEBI:57856"/>
        <dbReference type="ChEBI" id="CHEBI:57925"/>
        <dbReference type="ChEBI" id="CHEBI:59789"/>
        <dbReference type="ChEBI" id="CHEBI:183640"/>
        <dbReference type="EC" id="2.1.1.137"/>
    </reaction>
</comment>
<dbReference type="AlphaFoldDB" id="H3AAR6"/>
<dbReference type="EMBL" id="AFYH01182296">
    <property type="status" value="NOT_ANNOTATED_CDS"/>
    <property type="molecule type" value="Genomic_DNA"/>
</dbReference>
<reference evidence="11" key="1">
    <citation type="submission" date="2011-08" db="EMBL/GenBank/DDBJ databases">
        <title>The draft genome of Latimeria chalumnae.</title>
        <authorList>
            <person name="Di Palma F."/>
            <person name="Alfoldi J."/>
            <person name="Johnson J."/>
            <person name="Berlin A."/>
            <person name="Gnerre S."/>
            <person name="Jaffe D."/>
            <person name="MacCallum I."/>
            <person name="Young S."/>
            <person name="Walker B.J."/>
            <person name="Lander E."/>
            <person name="Lindblad-Toh K."/>
        </authorList>
    </citation>
    <scope>NUCLEOTIDE SEQUENCE [LARGE SCALE GENOMIC DNA]</scope>
    <source>
        <strain evidence="11">Wild caught</strain>
    </source>
</reference>
<dbReference type="EC" id="2.1.1.137" evidence="4"/>
<comment type="similarity">
    <text evidence="3">Belongs to the methyltransferase superfamily. Arsenite methyltransferase family.</text>
</comment>
<dbReference type="GO" id="GO:0005829">
    <property type="term" value="C:cytosol"/>
    <property type="evidence" value="ECO:0007669"/>
    <property type="project" value="TreeGrafter"/>
</dbReference>
<dbReference type="Gene3D" id="3.40.50.150">
    <property type="entry name" value="Vaccinia Virus protein VP39"/>
    <property type="match status" value="1"/>
</dbReference>
<dbReference type="EMBL" id="AFYH01182293">
    <property type="status" value="NOT_ANNOTATED_CDS"/>
    <property type="molecule type" value="Genomic_DNA"/>
</dbReference>